<feature type="domain" description="Beta-lactamase class A catalytic" evidence="2">
    <location>
        <begin position="54"/>
        <end position="170"/>
    </location>
</feature>
<sequence>MLKFTIILLAIVFVLVIGMLIWLKRFQNDPDVALRYAKKRKGEKDVSLIIRRNSQELISINPNVALPLASTVKVILVIEYARQVSNKMIDENTLVPKEELLKYYIDQTDGRAHKKWVEENDKNHYTLKEIAIGMAAYSSNANTEFLLNYIGIAEVNNILESLKLKNHSYIFPIVSSLHIPGYIRMKEKITDKKDLLNRMKTMSMDEYIKYAQIIHDHLTNKENRDYMEDVKVDYEFQKIWSDRLPSGSASDYLSIMKMINGREAFNSTMQSCIEEILSYSLYINEENRKWIQRGGMKGGSTLFVYTYASYTTDKIGNQTEIVFLSNNLSALTSKKIKMNFNQFALKILTNESFRKQIS</sequence>
<name>A0A428MUV3_9BACI</name>
<keyword evidence="4" id="KW-1185">Reference proteome</keyword>
<reference evidence="3 4" key="1">
    <citation type="submission" date="2018-10" db="EMBL/GenBank/DDBJ databases">
        <title>Draft genome sequence of Bacillus salarius IM0101, isolated from a hypersaline soil in Inner Mongolia, China.</title>
        <authorList>
            <person name="Yamprayoonswat W."/>
            <person name="Boonvisut S."/>
            <person name="Jumpathong W."/>
            <person name="Sittihan S."/>
            <person name="Ruangsuj P."/>
            <person name="Wanthongcharoen S."/>
            <person name="Thongpramul N."/>
            <person name="Pimmason S."/>
            <person name="Yu B."/>
            <person name="Yasawong M."/>
        </authorList>
    </citation>
    <scope>NUCLEOTIDE SEQUENCE [LARGE SCALE GENOMIC DNA]</scope>
    <source>
        <strain evidence="3 4">IM0101</strain>
    </source>
</reference>
<dbReference type="AlphaFoldDB" id="A0A428MUV3"/>
<dbReference type="PANTHER" id="PTHR35333:SF3">
    <property type="entry name" value="BETA-LACTAMASE-TYPE TRANSPEPTIDASE FOLD CONTAINING PROTEIN"/>
    <property type="match status" value="1"/>
</dbReference>
<accession>A0A428MUV3</accession>
<dbReference type="RefSeq" id="WP_125561635.1">
    <property type="nucleotide sequence ID" value="NZ_RBVX01000047.1"/>
</dbReference>
<keyword evidence="1" id="KW-0812">Transmembrane</keyword>
<proteinExistence type="predicted"/>
<keyword evidence="1" id="KW-1133">Transmembrane helix</keyword>
<dbReference type="Gene3D" id="3.40.710.10">
    <property type="entry name" value="DD-peptidase/beta-lactamase superfamily"/>
    <property type="match status" value="1"/>
</dbReference>
<comment type="caution">
    <text evidence="3">The sequence shown here is derived from an EMBL/GenBank/DDBJ whole genome shotgun (WGS) entry which is preliminary data.</text>
</comment>
<gene>
    <name evidence="3" type="ORF">D7Z54_28730</name>
</gene>
<dbReference type="InterPro" id="IPR000871">
    <property type="entry name" value="Beta-lactam_class-A"/>
</dbReference>
<organism evidence="3 4">
    <name type="scientific">Salibacterium salarium</name>
    <dbReference type="NCBI Taxonomy" id="284579"/>
    <lineage>
        <taxon>Bacteria</taxon>
        <taxon>Bacillati</taxon>
        <taxon>Bacillota</taxon>
        <taxon>Bacilli</taxon>
        <taxon>Bacillales</taxon>
        <taxon>Bacillaceae</taxon>
    </lineage>
</organism>
<evidence type="ECO:0000256" key="1">
    <source>
        <dbReference type="SAM" id="Phobius"/>
    </source>
</evidence>
<keyword evidence="3" id="KW-0645">Protease</keyword>
<evidence type="ECO:0000259" key="2">
    <source>
        <dbReference type="Pfam" id="PF13354"/>
    </source>
</evidence>
<dbReference type="GO" id="GO:0008800">
    <property type="term" value="F:beta-lactamase activity"/>
    <property type="evidence" value="ECO:0007669"/>
    <property type="project" value="InterPro"/>
</dbReference>
<dbReference type="PANTHER" id="PTHR35333">
    <property type="entry name" value="BETA-LACTAMASE"/>
    <property type="match status" value="1"/>
</dbReference>
<evidence type="ECO:0000313" key="4">
    <source>
        <dbReference type="Proteomes" id="UP000275076"/>
    </source>
</evidence>
<feature type="transmembrane region" description="Helical" evidence="1">
    <location>
        <begin position="6"/>
        <end position="23"/>
    </location>
</feature>
<dbReference type="Pfam" id="PF13354">
    <property type="entry name" value="Beta-lactamase2"/>
    <property type="match status" value="1"/>
</dbReference>
<evidence type="ECO:0000313" key="3">
    <source>
        <dbReference type="EMBL" id="RSL29925.1"/>
    </source>
</evidence>
<dbReference type="EMBL" id="RBVX01000047">
    <property type="protein sequence ID" value="RSL29925.1"/>
    <property type="molecule type" value="Genomic_DNA"/>
</dbReference>
<dbReference type="InterPro" id="IPR012338">
    <property type="entry name" value="Beta-lactam/transpept-like"/>
</dbReference>
<keyword evidence="3" id="KW-0378">Hydrolase</keyword>
<dbReference type="SUPFAM" id="SSF56601">
    <property type="entry name" value="beta-lactamase/transpeptidase-like"/>
    <property type="match status" value="1"/>
</dbReference>
<dbReference type="Proteomes" id="UP000275076">
    <property type="component" value="Unassembled WGS sequence"/>
</dbReference>
<protein>
    <submittedName>
        <fullName evidence="3">D-alanyl-D-alanine carboxypeptidase</fullName>
    </submittedName>
</protein>
<keyword evidence="3" id="KW-0121">Carboxypeptidase</keyword>
<dbReference type="GO" id="GO:0046677">
    <property type="term" value="P:response to antibiotic"/>
    <property type="evidence" value="ECO:0007669"/>
    <property type="project" value="InterPro"/>
</dbReference>
<dbReference type="GO" id="GO:0030655">
    <property type="term" value="P:beta-lactam antibiotic catabolic process"/>
    <property type="evidence" value="ECO:0007669"/>
    <property type="project" value="InterPro"/>
</dbReference>
<keyword evidence="1" id="KW-0472">Membrane</keyword>
<dbReference type="InterPro" id="IPR045155">
    <property type="entry name" value="Beta-lactam_cat"/>
</dbReference>
<dbReference type="OrthoDB" id="975092at2"/>
<dbReference type="GO" id="GO:0004180">
    <property type="term" value="F:carboxypeptidase activity"/>
    <property type="evidence" value="ECO:0007669"/>
    <property type="project" value="UniProtKB-KW"/>
</dbReference>